<proteinExistence type="predicted"/>
<evidence type="ECO:0000256" key="4">
    <source>
        <dbReference type="ARBA" id="ARBA00022679"/>
    </source>
</evidence>
<keyword evidence="8 17" id="KW-0479">Metal-binding</keyword>
<evidence type="ECO:0000256" key="10">
    <source>
        <dbReference type="ARBA" id="ARBA00022839"/>
    </source>
</evidence>
<dbReference type="Proteomes" id="UP000297890">
    <property type="component" value="Unassembled WGS sequence"/>
</dbReference>
<evidence type="ECO:0000256" key="12">
    <source>
        <dbReference type="ARBA" id="ARBA00022932"/>
    </source>
</evidence>
<evidence type="ECO:0000256" key="8">
    <source>
        <dbReference type="ARBA" id="ARBA00022723"/>
    </source>
</evidence>
<keyword evidence="11 17" id="KW-0460">Magnesium</keyword>
<dbReference type="FunFam" id="3.30.420.10:FF:000012">
    <property type="entry name" value="DNA polymerase III subunit epsilon"/>
    <property type="match status" value="1"/>
</dbReference>
<evidence type="ECO:0000256" key="17">
    <source>
        <dbReference type="PIRSR" id="PIRSR606309-3"/>
    </source>
</evidence>
<dbReference type="Pfam" id="PF00929">
    <property type="entry name" value="RNase_T"/>
    <property type="match status" value="1"/>
</dbReference>
<reference evidence="20 21" key="1">
    <citation type="journal article" date="2019" name="ISME J.">
        <title>Candidatus Macondimonas diazotrophica, a novel gammaproteobacterial genus dominating crude-oil-contaminated coastal sediments.</title>
        <authorList>
            <person name="Karthikeyan S."/>
            <person name="Konstantinidis K."/>
        </authorList>
    </citation>
    <scope>NUCLEOTIDE SEQUENCE [LARGE SCALE GENOMIC DNA]</scope>
    <source>
        <strain evidence="20 21">KTK01</strain>
    </source>
</reference>
<evidence type="ECO:0000256" key="7">
    <source>
        <dbReference type="ARBA" id="ARBA00022722"/>
    </source>
</evidence>
<organism evidence="20 21">
    <name type="scientific">Candidatus Macondimonas diazotrophica</name>
    <dbReference type="NCBI Taxonomy" id="2305248"/>
    <lineage>
        <taxon>Bacteria</taxon>
        <taxon>Pseudomonadati</taxon>
        <taxon>Pseudomonadota</taxon>
        <taxon>Gammaproteobacteria</taxon>
        <taxon>Chromatiales</taxon>
        <taxon>Ectothiorhodospiraceae</taxon>
        <taxon>Candidatus Macondimonas</taxon>
    </lineage>
</organism>
<dbReference type="GO" id="GO:0003677">
    <property type="term" value="F:DNA binding"/>
    <property type="evidence" value="ECO:0007669"/>
    <property type="project" value="InterPro"/>
</dbReference>
<evidence type="ECO:0000256" key="15">
    <source>
        <dbReference type="PIRSR" id="PIRSR606309-1"/>
    </source>
</evidence>
<comment type="subunit">
    <text evidence="18">DNA polymerase III contains a core (composed of alpha, epsilon and theta chains) that associates with a tau subunit. This core dimerizes to form the POLIII' complex. PolIII' associates with the gamma complex (composed of gamma, delta, delta', psi and chi chains) and with the beta chain to form the complete DNA polymerase III complex.</text>
</comment>
<feature type="binding site" evidence="16">
    <location>
        <position position="158"/>
    </location>
    <ligand>
        <name>substrate</name>
    </ligand>
</feature>
<dbReference type="InterPro" id="IPR012337">
    <property type="entry name" value="RNaseH-like_sf"/>
</dbReference>
<keyword evidence="10 18" id="KW-0269">Exonuclease</keyword>
<feature type="binding site" evidence="16">
    <location>
        <position position="57"/>
    </location>
    <ligand>
        <name>substrate</name>
    </ligand>
</feature>
<evidence type="ECO:0000256" key="6">
    <source>
        <dbReference type="ARBA" id="ARBA00022705"/>
    </source>
</evidence>
<dbReference type="NCBIfam" id="TIGR00573">
    <property type="entry name" value="dnaq"/>
    <property type="match status" value="1"/>
</dbReference>
<dbReference type="GO" id="GO:0008408">
    <property type="term" value="F:3'-5' exonuclease activity"/>
    <property type="evidence" value="ECO:0007669"/>
    <property type="project" value="TreeGrafter"/>
</dbReference>
<dbReference type="EMBL" id="SRIO01000003">
    <property type="protein sequence ID" value="TFZ83510.1"/>
    <property type="molecule type" value="Genomic_DNA"/>
</dbReference>
<evidence type="ECO:0000313" key="21">
    <source>
        <dbReference type="Proteomes" id="UP000297890"/>
    </source>
</evidence>
<dbReference type="PANTHER" id="PTHR30231">
    <property type="entry name" value="DNA POLYMERASE III SUBUNIT EPSILON"/>
    <property type="match status" value="1"/>
</dbReference>
<dbReference type="InterPro" id="IPR013520">
    <property type="entry name" value="Ribonucl_H"/>
</dbReference>
<feature type="domain" description="Exonuclease" evidence="19">
    <location>
        <begin position="2"/>
        <end position="175"/>
    </location>
</feature>
<dbReference type="InterPro" id="IPR036397">
    <property type="entry name" value="RNaseH_sf"/>
</dbReference>
<dbReference type="GO" id="GO:0045004">
    <property type="term" value="P:DNA replication proofreading"/>
    <property type="evidence" value="ECO:0007669"/>
    <property type="project" value="TreeGrafter"/>
</dbReference>
<keyword evidence="4 18" id="KW-0808">Transferase</keyword>
<dbReference type="NCBIfam" id="NF004316">
    <property type="entry name" value="PRK05711.1"/>
    <property type="match status" value="1"/>
</dbReference>
<dbReference type="SUPFAM" id="SSF53098">
    <property type="entry name" value="Ribonuclease H-like"/>
    <property type="match status" value="1"/>
</dbReference>
<feature type="binding site" evidence="16">
    <location>
        <position position="9"/>
    </location>
    <ligand>
        <name>substrate</name>
    </ligand>
</feature>
<comment type="cofactor">
    <cofactor evidence="1 18">
        <name>Mn(2+)</name>
        <dbReference type="ChEBI" id="CHEBI:29035"/>
    </cofactor>
</comment>
<evidence type="ECO:0000256" key="2">
    <source>
        <dbReference type="ARBA" id="ARBA00012417"/>
    </source>
</evidence>
<dbReference type="OrthoDB" id="9804290at2"/>
<feature type="active site" description="Proton acceptor" evidence="15">
    <location>
        <position position="153"/>
    </location>
</feature>
<dbReference type="SMART" id="SM00479">
    <property type="entry name" value="EXOIII"/>
    <property type="match status" value="1"/>
</dbReference>
<keyword evidence="7 18" id="KW-0540">Nuclease</keyword>
<evidence type="ECO:0000256" key="14">
    <source>
        <dbReference type="ARBA" id="ARBA00049244"/>
    </source>
</evidence>
<keyword evidence="9 18" id="KW-0378">Hydrolase</keyword>
<comment type="function">
    <text evidence="18">DNA polymerase III is a complex, multichain enzyme responsible for most of the replicative synthesis in bacteria. The epsilon subunit contain the editing function and is a proofreading 3'-5' exonuclease.</text>
</comment>
<evidence type="ECO:0000256" key="16">
    <source>
        <dbReference type="PIRSR" id="PIRSR606309-2"/>
    </source>
</evidence>
<evidence type="ECO:0000256" key="11">
    <source>
        <dbReference type="ARBA" id="ARBA00022842"/>
    </source>
</evidence>
<dbReference type="InterPro" id="IPR006309">
    <property type="entry name" value="DnaQ_proteo"/>
</dbReference>
<dbReference type="PANTHER" id="PTHR30231:SF41">
    <property type="entry name" value="DNA POLYMERASE III SUBUNIT EPSILON"/>
    <property type="match status" value="1"/>
</dbReference>
<dbReference type="Gene3D" id="3.30.420.10">
    <property type="entry name" value="Ribonuclease H-like superfamily/Ribonuclease H"/>
    <property type="match status" value="1"/>
</dbReference>
<comment type="caution">
    <text evidence="20">The sequence shown here is derived from an EMBL/GenBank/DDBJ whole genome shotgun (WGS) entry which is preliminary data.</text>
</comment>
<evidence type="ECO:0000256" key="3">
    <source>
        <dbReference type="ARBA" id="ARBA00020352"/>
    </source>
</evidence>
<evidence type="ECO:0000256" key="1">
    <source>
        <dbReference type="ARBA" id="ARBA00001936"/>
    </source>
</evidence>
<feature type="binding site" evidence="17">
    <location>
        <position position="158"/>
    </location>
    <ligand>
        <name>a divalent metal cation</name>
        <dbReference type="ChEBI" id="CHEBI:60240"/>
        <label>1</label>
        <note>catalytic</note>
    </ligand>
</feature>
<comment type="cofactor">
    <cofactor evidence="17">
        <name>Mg(2+)</name>
        <dbReference type="ChEBI" id="CHEBI:18420"/>
    </cofactor>
    <cofactor evidence="17">
        <name>Mn(2+)</name>
        <dbReference type="ChEBI" id="CHEBI:29035"/>
    </cofactor>
    <text evidence="17">Binds 2 divalent metal cations. Magnesium or manganese.</text>
</comment>
<dbReference type="EC" id="2.7.7.7" evidence="2 18"/>
<accession>A0A4Z0FAL9</accession>
<dbReference type="CDD" id="cd06131">
    <property type="entry name" value="DNA_pol_III_epsilon_Ecoli_like"/>
    <property type="match status" value="1"/>
</dbReference>
<sequence>MRQIVLDTETTGLSVDEGHRIIEIGCVELIDRRLTGRSFHQYLNPDREIDAGAIEVHGITLEQLVDAPRFGEVAGALLDFLGDADLIIHNAAFDLGFLNAELARCRQGIEALERRLDVIDTLVMARQRHPGQRNSLDALCKRYQIDNSQRQLHGALLDAQILAEVYLAMTGGQVVLSLEGQSMAVDALNRESGPVTLHRPEQGRWVVTVLDEQELAAHERMLADLDKASAGRCLWRQLESTPAD</sequence>
<gene>
    <name evidence="18 20" type="primary">dnaQ</name>
    <name evidence="20" type="ORF">E4680_03120</name>
</gene>
<name>A0A4Z0FAL9_9GAMM</name>
<keyword evidence="12 18" id="KW-0239">DNA-directed DNA polymerase</keyword>
<dbReference type="InterPro" id="IPR006054">
    <property type="entry name" value="DnaQ"/>
</dbReference>
<evidence type="ECO:0000256" key="13">
    <source>
        <dbReference type="ARBA" id="ARBA00023211"/>
    </source>
</evidence>
<keyword evidence="6 18" id="KW-0235">DNA replication</keyword>
<protein>
    <recommendedName>
        <fullName evidence="3 18">DNA polymerase III subunit epsilon</fullName>
        <ecNumber evidence="2 18">2.7.7.7</ecNumber>
    </recommendedName>
</protein>
<dbReference type="AlphaFoldDB" id="A0A4Z0FAL9"/>
<evidence type="ECO:0000256" key="5">
    <source>
        <dbReference type="ARBA" id="ARBA00022695"/>
    </source>
</evidence>
<dbReference type="GO" id="GO:0046872">
    <property type="term" value="F:metal ion binding"/>
    <property type="evidence" value="ECO:0007669"/>
    <property type="project" value="UniProtKB-KW"/>
</dbReference>
<dbReference type="RefSeq" id="WP_135280927.1">
    <property type="nucleotide sequence ID" value="NZ_SRIO01000003.1"/>
</dbReference>
<evidence type="ECO:0000259" key="19">
    <source>
        <dbReference type="SMART" id="SM00479"/>
    </source>
</evidence>
<evidence type="ECO:0000256" key="18">
    <source>
        <dbReference type="RuleBase" id="RU364087"/>
    </source>
</evidence>
<keyword evidence="21" id="KW-1185">Reference proteome</keyword>
<keyword evidence="13 17" id="KW-0464">Manganese</keyword>
<dbReference type="GO" id="GO:0003887">
    <property type="term" value="F:DNA-directed DNA polymerase activity"/>
    <property type="evidence" value="ECO:0007669"/>
    <property type="project" value="UniProtKB-KW"/>
</dbReference>
<keyword evidence="5 18" id="KW-0548">Nucleotidyltransferase</keyword>
<evidence type="ECO:0000256" key="9">
    <source>
        <dbReference type="ARBA" id="ARBA00022801"/>
    </source>
</evidence>
<evidence type="ECO:0000313" key="20">
    <source>
        <dbReference type="EMBL" id="TFZ83510.1"/>
    </source>
</evidence>
<dbReference type="NCBIfam" id="TIGR01406">
    <property type="entry name" value="dnaQ_proteo"/>
    <property type="match status" value="1"/>
</dbReference>
<feature type="binding site" evidence="17">
    <location>
        <position position="9"/>
    </location>
    <ligand>
        <name>a divalent metal cation</name>
        <dbReference type="ChEBI" id="CHEBI:60240"/>
        <label>1</label>
        <note>catalytic</note>
    </ligand>
</feature>
<dbReference type="GO" id="GO:0005829">
    <property type="term" value="C:cytosol"/>
    <property type="evidence" value="ECO:0007669"/>
    <property type="project" value="TreeGrafter"/>
</dbReference>
<feature type="binding site" evidence="16">
    <location>
        <position position="7"/>
    </location>
    <ligand>
        <name>substrate</name>
    </ligand>
</feature>
<feature type="binding site" evidence="17">
    <location>
        <position position="7"/>
    </location>
    <ligand>
        <name>a divalent metal cation</name>
        <dbReference type="ChEBI" id="CHEBI:60240"/>
        <label>1</label>
        <note>catalytic</note>
    </ligand>
</feature>
<comment type="catalytic activity">
    <reaction evidence="14 18">
        <text>DNA(n) + a 2'-deoxyribonucleoside 5'-triphosphate = DNA(n+1) + diphosphate</text>
        <dbReference type="Rhea" id="RHEA:22508"/>
        <dbReference type="Rhea" id="RHEA-COMP:17339"/>
        <dbReference type="Rhea" id="RHEA-COMP:17340"/>
        <dbReference type="ChEBI" id="CHEBI:33019"/>
        <dbReference type="ChEBI" id="CHEBI:61560"/>
        <dbReference type="ChEBI" id="CHEBI:173112"/>
        <dbReference type="EC" id="2.7.7.7"/>
    </reaction>
</comment>